<dbReference type="RefSeq" id="WP_161721649.1">
    <property type="nucleotide sequence ID" value="NZ_JAAAXI010000002.1"/>
</dbReference>
<protein>
    <submittedName>
        <fullName evidence="1">Uncharacterized protein</fullName>
    </submittedName>
</protein>
<keyword evidence="2" id="KW-1185">Reference proteome</keyword>
<dbReference type="Proteomes" id="UP000818323">
    <property type="component" value="Unassembled WGS sequence"/>
</dbReference>
<dbReference type="InterPro" id="IPR011049">
    <property type="entry name" value="Serralysin-like_metalloprot_C"/>
</dbReference>
<organism evidence="1 2">
    <name type="scientific">Microvirga arsenatis</name>
    <dbReference type="NCBI Taxonomy" id="2692265"/>
    <lineage>
        <taxon>Bacteria</taxon>
        <taxon>Pseudomonadati</taxon>
        <taxon>Pseudomonadota</taxon>
        <taxon>Alphaproteobacteria</taxon>
        <taxon>Hyphomicrobiales</taxon>
        <taxon>Methylobacteriaceae</taxon>
        <taxon>Microvirga</taxon>
    </lineage>
</organism>
<accession>A0ABW9YTR2</accession>
<dbReference type="SUPFAM" id="SSF51120">
    <property type="entry name" value="beta-Roll"/>
    <property type="match status" value="1"/>
</dbReference>
<proteinExistence type="predicted"/>
<evidence type="ECO:0000313" key="2">
    <source>
        <dbReference type="Proteomes" id="UP000818323"/>
    </source>
</evidence>
<reference evidence="1 2" key="1">
    <citation type="submission" date="2020-01" db="EMBL/GenBank/DDBJ databases">
        <title>Microvirga sp. nov., an arsenate reduction bacterium isolated from Tibet hotspring sediments.</title>
        <authorList>
            <person name="Yuan C.-G."/>
        </authorList>
    </citation>
    <scope>NUCLEOTIDE SEQUENCE [LARGE SCALE GENOMIC DNA]</scope>
    <source>
        <strain evidence="1 2">SYSU G3D203</strain>
    </source>
</reference>
<gene>
    <name evidence="1" type="ORF">GR303_01585</name>
</gene>
<dbReference type="Gene3D" id="2.150.10.10">
    <property type="entry name" value="Serralysin-like metalloprotease, C-terminal"/>
    <property type="match status" value="1"/>
</dbReference>
<sequence>MTRPTLWGNQFLLNTTIKKDQEDMKIHALKNGTFLAVWTDYSRTGGDTSDGAIRGQIFNADGSKRGGEFLINTTTVSAQSRPDVTVMEDGRFVVVWRDHSSGEGSSIRARSYQADGTASGNDVELYGSNSFHSIRPSVAALSNGNLALAFTDPDNNVMVRTFNASLQRVGADIQVDTDSIGLGNPVIVAMQGRYSVTYDGFKGNVDSVYQRSFNNDGTAVTASEIVVNNGSAPAFGSESTILSNGSSIVAWCEAGSESHTAIKAQIFNLDGSERGGEITIQTGTVVDFSSIDVTHLADGGFAISYLLDDDQSNSEALYLATFDGSGKRVSDDILVDQVYEPGTTNLSTLADGRIVVAWEEWASAFDNQDLGIHAQIVDPRQKAVSLTGTAFNDQYIGTRFNDQLKGAAGDDRLEGAEGKDTLTGDAGKDVFVFKSMLNARTNKDKITDFNVRDDSIWLDSAVFTKLGRSGSEDKPAQLKKAYFTIGDKAKDRNDYLIYDKAKGVLLYDADGSGQGKAVAIATLSKNLKMTNADFFVI</sequence>
<evidence type="ECO:0000313" key="1">
    <source>
        <dbReference type="EMBL" id="NBJ23051.1"/>
    </source>
</evidence>
<dbReference type="InterPro" id="IPR001343">
    <property type="entry name" value="Hemolysn_Ca-bd"/>
</dbReference>
<dbReference type="Pfam" id="PF00353">
    <property type="entry name" value="HemolysinCabind"/>
    <property type="match status" value="1"/>
</dbReference>
<comment type="caution">
    <text evidence="1">The sequence shown here is derived from an EMBL/GenBank/DDBJ whole genome shotgun (WGS) entry which is preliminary data.</text>
</comment>
<name>A0ABW9YTR2_9HYPH</name>
<dbReference type="EMBL" id="JAAAXJ010000001">
    <property type="protein sequence ID" value="NBJ23051.1"/>
    <property type="molecule type" value="Genomic_DNA"/>
</dbReference>